<evidence type="ECO:0000313" key="1">
    <source>
        <dbReference type="EMBL" id="GFN92346.1"/>
    </source>
</evidence>
<gene>
    <name evidence="1" type="ORF">PoB_001885200</name>
</gene>
<proteinExistence type="predicted"/>
<accession>A0AAV3ZCW4</accession>
<organism evidence="1 2">
    <name type="scientific">Plakobranchus ocellatus</name>
    <dbReference type="NCBI Taxonomy" id="259542"/>
    <lineage>
        <taxon>Eukaryota</taxon>
        <taxon>Metazoa</taxon>
        <taxon>Spiralia</taxon>
        <taxon>Lophotrochozoa</taxon>
        <taxon>Mollusca</taxon>
        <taxon>Gastropoda</taxon>
        <taxon>Heterobranchia</taxon>
        <taxon>Euthyneura</taxon>
        <taxon>Panpulmonata</taxon>
        <taxon>Sacoglossa</taxon>
        <taxon>Placobranchoidea</taxon>
        <taxon>Plakobranchidae</taxon>
        <taxon>Plakobranchus</taxon>
    </lineage>
</organism>
<name>A0AAV3ZCW4_9GAST</name>
<dbReference type="Proteomes" id="UP000735302">
    <property type="component" value="Unassembled WGS sequence"/>
</dbReference>
<sequence length="89" mass="9759">MSFSSNDMVRLRNDLLTNYSVGVLPLRNQSVSLPVNMSFFLIMIHNLCSTGIYGMPRGEKSTHSSFALLACTPTSRVCLVSYGNAPEQA</sequence>
<dbReference type="AlphaFoldDB" id="A0AAV3ZCW4"/>
<protein>
    <submittedName>
        <fullName evidence="1">Uncharacterized protein</fullName>
    </submittedName>
</protein>
<comment type="caution">
    <text evidence="1">The sequence shown here is derived from an EMBL/GenBank/DDBJ whole genome shotgun (WGS) entry which is preliminary data.</text>
</comment>
<keyword evidence="2" id="KW-1185">Reference proteome</keyword>
<dbReference type="EMBL" id="BLXT01002238">
    <property type="protein sequence ID" value="GFN92346.1"/>
    <property type="molecule type" value="Genomic_DNA"/>
</dbReference>
<reference evidence="1 2" key="1">
    <citation type="journal article" date="2021" name="Elife">
        <title>Chloroplast acquisition without the gene transfer in kleptoplastic sea slugs, Plakobranchus ocellatus.</title>
        <authorList>
            <person name="Maeda T."/>
            <person name="Takahashi S."/>
            <person name="Yoshida T."/>
            <person name="Shimamura S."/>
            <person name="Takaki Y."/>
            <person name="Nagai Y."/>
            <person name="Toyoda A."/>
            <person name="Suzuki Y."/>
            <person name="Arimoto A."/>
            <person name="Ishii H."/>
            <person name="Satoh N."/>
            <person name="Nishiyama T."/>
            <person name="Hasebe M."/>
            <person name="Maruyama T."/>
            <person name="Minagawa J."/>
            <person name="Obokata J."/>
            <person name="Shigenobu S."/>
        </authorList>
    </citation>
    <scope>NUCLEOTIDE SEQUENCE [LARGE SCALE GENOMIC DNA]</scope>
</reference>
<evidence type="ECO:0000313" key="2">
    <source>
        <dbReference type="Proteomes" id="UP000735302"/>
    </source>
</evidence>